<proteinExistence type="predicted"/>
<dbReference type="InterPro" id="IPR001647">
    <property type="entry name" value="HTH_TetR"/>
</dbReference>
<evidence type="ECO:0000256" key="2">
    <source>
        <dbReference type="PROSITE-ProRule" id="PRU00335"/>
    </source>
</evidence>
<sequence length="198" mass="22367">MARTAGSTAAETVARLKEASLDLFAREGYAAVSMRAIAACTGVQAGAIYNYFPTKQDILVDLLAGHMQALEAAWQREEGSTLADFVRFHVRYHLTRPREMFISYMELRSLEPANFTRIRDLRRGYEAIPRQMIEDGIADGKFDVSDPEVTTRAIIALLNGLTTWYREDGRLSLGEIETVYIRLVNRMVGAREEEEENV</sequence>
<dbReference type="Pfam" id="PF00440">
    <property type="entry name" value="TetR_N"/>
    <property type="match status" value="1"/>
</dbReference>
<organism evidence="4 5">
    <name type="scientific">Pseudohoeflea suaedae</name>
    <dbReference type="NCBI Taxonomy" id="877384"/>
    <lineage>
        <taxon>Bacteria</taxon>
        <taxon>Pseudomonadati</taxon>
        <taxon>Pseudomonadota</taxon>
        <taxon>Alphaproteobacteria</taxon>
        <taxon>Hyphomicrobiales</taxon>
        <taxon>Rhizobiaceae</taxon>
        <taxon>Pseudohoeflea</taxon>
    </lineage>
</organism>
<dbReference type="Proteomes" id="UP000295131">
    <property type="component" value="Unassembled WGS sequence"/>
</dbReference>
<evidence type="ECO:0000256" key="1">
    <source>
        <dbReference type="ARBA" id="ARBA00023125"/>
    </source>
</evidence>
<dbReference type="InterPro" id="IPR036271">
    <property type="entry name" value="Tet_transcr_reg_TetR-rel_C_sf"/>
</dbReference>
<reference evidence="4 5" key="1">
    <citation type="journal article" date="2013" name="Int. J. Syst. Evol. Microbiol.">
        <title>Hoeflea suaedae sp. nov., an endophytic bacterium isolated from the root of the halophyte Suaeda maritima.</title>
        <authorList>
            <person name="Chung E.J."/>
            <person name="Park J.A."/>
            <person name="Pramanik P."/>
            <person name="Bibi F."/>
            <person name="Jeon C.O."/>
            <person name="Chung Y.R."/>
        </authorList>
    </citation>
    <scope>NUCLEOTIDE SEQUENCE [LARGE SCALE GENOMIC DNA]</scope>
    <source>
        <strain evidence="4 5">YC6898</strain>
    </source>
</reference>
<dbReference type="Gene3D" id="1.10.357.10">
    <property type="entry name" value="Tetracycline Repressor, domain 2"/>
    <property type="match status" value="1"/>
</dbReference>
<keyword evidence="5" id="KW-1185">Reference proteome</keyword>
<dbReference type="AlphaFoldDB" id="A0A4R5PJJ0"/>
<evidence type="ECO:0000313" key="4">
    <source>
        <dbReference type="EMBL" id="TDH35756.1"/>
    </source>
</evidence>
<accession>A0A4R5PJJ0</accession>
<dbReference type="InterPro" id="IPR041490">
    <property type="entry name" value="KstR2_TetR_C"/>
</dbReference>
<dbReference type="InterPro" id="IPR009057">
    <property type="entry name" value="Homeodomain-like_sf"/>
</dbReference>
<dbReference type="InterPro" id="IPR050109">
    <property type="entry name" value="HTH-type_TetR-like_transc_reg"/>
</dbReference>
<dbReference type="PRINTS" id="PR00455">
    <property type="entry name" value="HTHTETR"/>
</dbReference>
<dbReference type="PANTHER" id="PTHR30055">
    <property type="entry name" value="HTH-TYPE TRANSCRIPTIONAL REGULATOR RUTR"/>
    <property type="match status" value="1"/>
</dbReference>
<gene>
    <name evidence="4" type="ORF">E2A64_10515</name>
</gene>
<dbReference type="PROSITE" id="PS50977">
    <property type="entry name" value="HTH_TETR_2"/>
    <property type="match status" value="1"/>
</dbReference>
<keyword evidence="1 2" id="KW-0238">DNA-binding</keyword>
<dbReference type="InterPro" id="IPR023772">
    <property type="entry name" value="DNA-bd_HTH_TetR-type_CS"/>
</dbReference>
<feature type="domain" description="HTH tetR-type" evidence="3">
    <location>
        <begin position="10"/>
        <end position="70"/>
    </location>
</feature>
<name>A0A4R5PJJ0_9HYPH</name>
<dbReference type="PROSITE" id="PS01081">
    <property type="entry name" value="HTH_TETR_1"/>
    <property type="match status" value="1"/>
</dbReference>
<dbReference type="SUPFAM" id="SSF46689">
    <property type="entry name" value="Homeodomain-like"/>
    <property type="match status" value="1"/>
</dbReference>
<evidence type="ECO:0000313" key="5">
    <source>
        <dbReference type="Proteomes" id="UP000295131"/>
    </source>
</evidence>
<dbReference type="Pfam" id="PF17932">
    <property type="entry name" value="TetR_C_24"/>
    <property type="match status" value="1"/>
</dbReference>
<dbReference type="PANTHER" id="PTHR30055:SF200">
    <property type="entry name" value="HTH-TYPE TRANSCRIPTIONAL REPRESSOR BDCR"/>
    <property type="match status" value="1"/>
</dbReference>
<evidence type="ECO:0000259" key="3">
    <source>
        <dbReference type="PROSITE" id="PS50977"/>
    </source>
</evidence>
<comment type="caution">
    <text evidence="4">The sequence shown here is derived from an EMBL/GenBank/DDBJ whole genome shotgun (WGS) entry which is preliminary data.</text>
</comment>
<dbReference type="RefSeq" id="WP_133284456.1">
    <property type="nucleotide sequence ID" value="NZ_SMSI01000002.1"/>
</dbReference>
<feature type="DNA-binding region" description="H-T-H motif" evidence="2">
    <location>
        <begin position="33"/>
        <end position="52"/>
    </location>
</feature>
<dbReference type="GO" id="GO:0003700">
    <property type="term" value="F:DNA-binding transcription factor activity"/>
    <property type="evidence" value="ECO:0007669"/>
    <property type="project" value="TreeGrafter"/>
</dbReference>
<protein>
    <submittedName>
        <fullName evidence="4">TetR/AcrR family transcriptional regulator</fullName>
    </submittedName>
</protein>
<dbReference type="EMBL" id="SMSI01000002">
    <property type="protein sequence ID" value="TDH35756.1"/>
    <property type="molecule type" value="Genomic_DNA"/>
</dbReference>
<dbReference type="GO" id="GO:0000976">
    <property type="term" value="F:transcription cis-regulatory region binding"/>
    <property type="evidence" value="ECO:0007669"/>
    <property type="project" value="TreeGrafter"/>
</dbReference>
<dbReference type="SUPFAM" id="SSF48498">
    <property type="entry name" value="Tetracyclin repressor-like, C-terminal domain"/>
    <property type="match status" value="1"/>
</dbReference>
<dbReference type="OrthoDB" id="9779746at2"/>